<dbReference type="Pfam" id="PF13342">
    <property type="entry name" value="Toprim_Crpt"/>
    <property type="match status" value="2"/>
</dbReference>
<evidence type="ECO:0000256" key="4">
    <source>
        <dbReference type="ARBA" id="ARBA00022723"/>
    </source>
</evidence>
<dbReference type="PRINTS" id="PR00417">
    <property type="entry name" value="PRTPISMRASEI"/>
</dbReference>
<dbReference type="InterPro" id="IPR023405">
    <property type="entry name" value="Topo_IA_core_domain"/>
</dbReference>
<dbReference type="GO" id="GO:0006281">
    <property type="term" value="P:DNA repair"/>
    <property type="evidence" value="ECO:0007669"/>
    <property type="project" value="TreeGrafter"/>
</dbReference>
<dbReference type="InterPro" id="IPR006171">
    <property type="entry name" value="TOPRIM_dom"/>
</dbReference>
<accession>A0A3E5AL90</accession>
<dbReference type="Gene3D" id="1.10.290.10">
    <property type="entry name" value="Topoisomerase I, domain 4"/>
    <property type="match status" value="1"/>
</dbReference>
<dbReference type="InterPro" id="IPR003601">
    <property type="entry name" value="Topo_IA_2"/>
</dbReference>
<evidence type="ECO:0000256" key="7">
    <source>
        <dbReference type="ARBA" id="ARBA00023235"/>
    </source>
</evidence>
<dbReference type="InterPro" id="IPR005738">
    <property type="entry name" value="TopoIII"/>
</dbReference>
<feature type="domain" description="Topo IA-type catalytic" evidence="12">
    <location>
        <begin position="178"/>
        <end position="642"/>
    </location>
</feature>
<dbReference type="AlphaFoldDB" id="A0A3E5AL90"/>
<evidence type="ECO:0000256" key="8">
    <source>
        <dbReference type="ARBA" id="ARBA00030003"/>
    </source>
</evidence>
<dbReference type="GO" id="GO:0003677">
    <property type="term" value="F:DNA binding"/>
    <property type="evidence" value="ECO:0007669"/>
    <property type="project" value="UniProtKB-KW"/>
</dbReference>
<evidence type="ECO:0000256" key="6">
    <source>
        <dbReference type="ARBA" id="ARBA00023125"/>
    </source>
</evidence>
<keyword evidence="6" id="KW-0238">DNA-binding</keyword>
<evidence type="ECO:0000313" key="13">
    <source>
        <dbReference type="EMBL" id="RGN21571.1"/>
    </source>
</evidence>
<dbReference type="GO" id="GO:0046872">
    <property type="term" value="F:metal ion binding"/>
    <property type="evidence" value="ECO:0007669"/>
    <property type="project" value="UniProtKB-KW"/>
</dbReference>
<dbReference type="InterPro" id="IPR013825">
    <property type="entry name" value="Topo_IA_cen_sub2"/>
</dbReference>
<organism evidence="13 14">
    <name type="scientific">Agathobacter rectalis</name>
    <dbReference type="NCBI Taxonomy" id="39491"/>
    <lineage>
        <taxon>Bacteria</taxon>
        <taxon>Bacillati</taxon>
        <taxon>Bacillota</taxon>
        <taxon>Clostridia</taxon>
        <taxon>Lachnospirales</taxon>
        <taxon>Lachnospiraceae</taxon>
        <taxon>Agathobacter</taxon>
    </lineage>
</organism>
<name>A0A3E5AL90_9FIRM</name>
<dbReference type="PANTHER" id="PTHR11390:SF21">
    <property type="entry name" value="DNA TOPOISOMERASE 3-ALPHA"/>
    <property type="match status" value="1"/>
</dbReference>
<dbReference type="GO" id="GO:0043597">
    <property type="term" value="C:cytoplasmic replication fork"/>
    <property type="evidence" value="ECO:0007669"/>
    <property type="project" value="TreeGrafter"/>
</dbReference>
<sequence>MLSKERKNIMNNTNNNVNSTFPKTQKNAIITEKPSVAQDFAKILGVSGKHDGFIENDKWIITWCVGHLVSMLYPESYDEKYKKWNIADLPFIPESYKYGVVSSVAKQYKAVRTILHRDDVDTVYWAGDAGKEGQVIEENIRRYGGVRKGIKELRVWIDSQTEEEIKRGIREAKPMAAYDNLANSGIMRAVEDYLMGINLSRVLTCKYGMIINNAISDSKYRPISVGRVMTCILGMVVRREREIRDFKVENFYKLSAEFGNGFCGEWKADSDSEYYQSPLLYSDIGFKDRNDAEQLLSKLKGTNGVVKDYSVSNNKKKAPLLYNLAEIQNDCSKKFKLSPDQTLGVIQSLYEKKLCTYPRTDSRVLSSAVGKVISENIQGLYDGNYLRDFTGEILNSRLYANINDTQYVNDKKVSDHYAIIPTGNLSNYSSLSDIENDVFDLIVRRFLCIFYPAAVYKNVKVGIKIKNETFCASSKELISEGYLKIIRNDDETDNATKSRIPELSIGSAIAVNDLTVKEGKTSPPKRYTTGSMILAMENAGQLIEDEELREQIKESGIGTSATRADILKKLITNKYIDCNKSQVLTPNSIGEMVYEIVYNTIPDFLVPELTAKWDKELEMIANGELRALDYQNKIEVYVRDTVNSIKTDNKNDVIISKIKPFASNTVATNENLKCPVCGGRIKKTQFGYCCENYKKEGGCNFALPGKICDKTLTDKQVTDLVLKRKTGLIKGFKSKNGKSFDAFLIFKDNKVQFEFPAPEESKVLCPNCGNKLIKNKYSYDCSCGFKISHVICGKEISEKDIKELLTQKRTGLIKGLKAKSGKSFDAYLLYEDGKIKFEFPKK</sequence>
<dbReference type="Gene3D" id="1.10.460.10">
    <property type="entry name" value="Topoisomerase I, domain 2"/>
    <property type="match status" value="1"/>
</dbReference>
<dbReference type="InterPro" id="IPR025589">
    <property type="entry name" value="Toprim_C_rpt"/>
</dbReference>
<comment type="similarity">
    <text evidence="2">Belongs to the type IA topoisomerase family.</text>
</comment>
<dbReference type="PANTHER" id="PTHR11390">
    <property type="entry name" value="PROKARYOTIC DNA TOPOISOMERASE"/>
    <property type="match status" value="1"/>
</dbReference>
<dbReference type="SUPFAM" id="SSF56712">
    <property type="entry name" value="Prokaryotic type I DNA topoisomerase"/>
    <property type="match status" value="1"/>
</dbReference>
<dbReference type="GO" id="GO:0003917">
    <property type="term" value="F:DNA topoisomerase type I (single strand cut, ATP-independent) activity"/>
    <property type="evidence" value="ECO:0007669"/>
    <property type="project" value="UniProtKB-EC"/>
</dbReference>
<dbReference type="GO" id="GO:0006310">
    <property type="term" value="P:DNA recombination"/>
    <property type="evidence" value="ECO:0007669"/>
    <property type="project" value="TreeGrafter"/>
</dbReference>
<comment type="caution">
    <text evidence="13">The sequence shown here is derived from an EMBL/GenBank/DDBJ whole genome shotgun (WGS) entry which is preliminary data.</text>
</comment>
<dbReference type="SMART" id="SM00437">
    <property type="entry name" value="TOP1Ac"/>
    <property type="match status" value="1"/>
</dbReference>
<dbReference type="PROSITE" id="PS52039">
    <property type="entry name" value="TOPO_IA_2"/>
    <property type="match status" value="1"/>
</dbReference>
<comment type="catalytic activity">
    <reaction evidence="1">
        <text>ATP-independent breakage of single-stranded DNA, followed by passage and rejoining.</text>
        <dbReference type="EC" id="5.6.2.1"/>
    </reaction>
</comment>
<proteinExistence type="inferred from homology"/>
<dbReference type="EMBL" id="QSUG01000013">
    <property type="protein sequence ID" value="RGN21571.1"/>
    <property type="molecule type" value="Genomic_DNA"/>
</dbReference>
<evidence type="ECO:0000256" key="3">
    <source>
        <dbReference type="ARBA" id="ARBA00012891"/>
    </source>
</evidence>
<dbReference type="SMART" id="SM00493">
    <property type="entry name" value="TOPRIM"/>
    <property type="match status" value="1"/>
</dbReference>
<dbReference type="Proteomes" id="UP000260970">
    <property type="component" value="Unassembled WGS sequence"/>
</dbReference>
<dbReference type="InterPro" id="IPR034144">
    <property type="entry name" value="TOPRIM_TopoIII"/>
</dbReference>
<evidence type="ECO:0000256" key="2">
    <source>
        <dbReference type="ARBA" id="ARBA00009446"/>
    </source>
</evidence>
<keyword evidence="4" id="KW-0479">Metal-binding</keyword>
<dbReference type="GO" id="GO:0006265">
    <property type="term" value="P:DNA topological change"/>
    <property type="evidence" value="ECO:0007669"/>
    <property type="project" value="InterPro"/>
</dbReference>
<dbReference type="InterPro" id="IPR013826">
    <property type="entry name" value="Topo_IA_cen_sub3"/>
</dbReference>
<keyword evidence="7 13" id="KW-0413">Isomerase</keyword>
<evidence type="ECO:0000256" key="11">
    <source>
        <dbReference type="ARBA" id="ARBA00032877"/>
    </source>
</evidence>
<gene>
    <name evidence="13" type="ORF">DXB72_12235</name>
</gene>
<dbReference type="Gene3D" id="3.40.50.140">
    <property type="match status" value="1"/>
</dbReference>
<dbReference type="InterPro" id="IPR003602">
    <property type="entry name" value="Topo_IA_DNA-bd_dom"/>
</dbReference>
<evidence type="ECO:0000256" key="10">
    <source>
        <dbReference type="ARBA" id="ARBA00032235"/>
    </source>
</evidence>
<dbReference type="Gene3D" id="2.70.20.10">
    <property type="entry name" value="Topoisomerase I, domain 3"/>
    <property type="match status" value="1"/>
</dbReference>
<dbReference type="NCBIfam" id="TIGR01056">
    <property type="entry name" value="topB"/>
    <property type="match status" value="1"/>
</dbReference>
<dbReference type="SMART" id="SM00436">
    <property type="entry name" value="TOP1Bc"/>
    <property type="match status" value="1"/>
</dbReference>
<dbReference type="Pfam" id="PF01131">
    <property type="entry name" value="Topoisom_bac"/>
    <property type="match status" value="1"/>
</dbReference>
<reference evidence="13 14" key="1">
    <citation type="submission" date="2018-08" db="EMBL/GenBank/DDBJ databases">
        <title>A genome reference for cultivated species of the human gut microbiota.</title>
        <authorList>
            <person name="Zou Y."/>
            <person name="Xue W."/>
            <person name="Luo G."/>
        </authorList>
    </citation>
    <scope>NUCLEOTIDE SEQUENCE [LARGE SCALE GENOMIC DNA]</scope>
    <source>
        <strain evidence="13 14">OM05-6AA</strain>
    </source>
</reference>
<evidence type="ECO:0000256" key="5">
    <source>
        <dbReference type="ARBA" id="ARBA00023029"/>
    </source>
</evidence>
<evidence type="ECO:0000256" key="9">
    <source>
        <dbReference type="ARBA" id="ARBA00031985"/>
    </source>
</evidence>
<dbReference type="InterPro" id="IPR013497">
    <property type="entry name" value="Topo_IA_cen"/>
</dbReference>
<protein>
    <recommendedName>
        <fullName evidence="3">DNA topoisomerase</fullName>
        <ecNumber evidence="3">5.6.2.1</ecNumber>
    </recommendedName>
    <alternativeName>
        <fullName evidence="11">Omega-protein</fullName>
    </alternativeName>
    <alternativeName>
        <fullName evidence="10">Relaxing enzyme</fullName>
    </alternativeName>
    <alternativeName>
        <fullName evidence="8">Swivelase</fullName>
    </alternativeName>
    <alternativeName>
        <fullName evidence="9">Untwisting enzyme</fullName>
    </alternativeName>
</protein>
<dbReference type="EC" id="5.6.2.1" evidence="3"/>
<evidence type="ECO:0000256" key="1">
    <source>
        <dbReference type="ARBA" id="ARBA00000213"/>
    </source>
</evidence>
<dbReference type="CDD" id="cd03362">
    <property type="entry name" value="TOPRIM_TopoIA_TopoIII"/>
    <property type="match status" value="1"/>
</dbReference>
<dbReference type="InterPro" id="IPR000380">
    <property type="entry name" value="Topo_IA"/>
</dbReference>
<evidence type="ECO:0000259" key="12">
    <source>
        <dbReference type="PROSITE" id="PS52039"/>
    </source>
</evidence>
<dbReference type="Pfam" id="PF01751">
    <property type="entry name" value="Toprim"/>
    <property type="match status" value="1"/>
</dbReference>
<dbReference type="InterPro" id="IPR013824">
    <property type="entry name" value="Topo_IA_cen_sub1"/>
</dbReference>
<dbReference type="CDD" id="cd00186">
    <property type="entry name" value="TOP1Ac"/>
    <property type="match status" value="1"/>
</dbReference>
<evidence type="ECO:0000313" key="14">
    <source>
        <dbReference type="Proteomes" id="UP000260970"/>
    </source>
</evidence>
<keyword evidence="5" id="KW-0799">Topoisomerase</keyword>